<name>A0A2U9IF35_9CREN</name>
<evidence type="ECO:0000313" key="2">
    <source>
        <dbReference type="Proteomes" id="UP000248044"/>
    </source>
</evidence>
<gene>
    <name evidence="1" type="ORF">DFR85_08340</name>
</gene>
<evidence type="ECO:0000313" key="1">
    <source>
        <dbReference type="EMBL" id="AWR94596.1"/>
    </source>
</evidence>
<dbReference type="OrthoDB" id="35889at2157"/>
<dbReference type="Proteomes" id="UP000248044">
    <property type="component" value="Chromosome"/>
</dbReference>
<keyword evidence="2" id="KW-1185">Reference proteome</keyword>
<organism evidence="1 2">
    <name type="scientific">Acidianus brierleyi</name>
    <dbReference type="NCBI Taxonomy" id="41673"/>
    <lineage>
        <taxon>Archaea</taxon>
        <taxon>Thermoproteota</taxon>
        <taxon>Thermoprotei</taxon>
        <taxon>Sulfolobales</taxon>
        <taxon>Sulfolobaceae</taxon>
        <taxon>Acidianus</taxon>
    </lineage>
</organism>
<proteinExistence type="predicted"/>
<protein>
    <recommendedName>
        <fullName evidence="3">Transcriptional regulator</fullName>
    </recommendedName>
</protein>
<dbReference type="SUPFAM" id="SSF46785">
    <property type="entry name" value="Winged helix' DNA-binding domain"/>
    <property type="match status" value="1"/>
</dbReference>
<reference evidence="1 2" key="1">
    <citation type="submission" date="2018-05" db="EMBL/GenBank/DDBJ databases">
        <title>Complete Genome Sequences of Extremely Thermoacidophilic, Metal-Mobilizing Type-Strain Members of the Archaeal Family Sulfolobaceae: Acidianus brierleyi DSM-1651T, Acidianus sulfidivorans DSM-18786T, Metallosphaera hakonensis DSM-7519T, and Metallosphaera prunae DSM-10039T.</title>
        <authorList>
            <person name="Counts J.A."/>
            <person name="Kelly R.M."/>
        </authorList>
    </citation>
    <scope>NUCLEOTIDE SEQUENCE [LARGE SCALE GENOMIC DNA]</scope>
    <source>
        <strain evidence="1 2">DSM 1651</strain>
    </source>
</reference>
<sequence>MKILLTLMQYGDLSLTRLSRLSKVRFSVLKREILILKNKGYIEIIDSGRVKIARLNYSNQKVIILKNLLEELEDI</sequence>
<dbReference type="InterPro" id="IPR036390">
    <property type="entry name" value="WH_DNA-bd_sf"/>
</dbReference>
<dbReference type="EMBL" id="CP029289">
    <property type="protein sequence ID" value="AWR94596.1"/>
    <property type="molecule type" value="Genomic_DNA"/>
</dbReference>
<evidence type="ECO:0008006" key="3">
    <source>
        <dbReference type="Google" id="ProtNLM"/>
    </source>
</evidence>
<dbReference type="KEGG" id="abri:DFR85_08340"/>
<accession>A0A2U9IF35</accession>
<dbReference type="AlphaFoldDB" id="A0A2U9IF35"/>